<dbReference type="InterPro" id="IPR036910">
    <property type="entry name" value="HMG_box_dom_sf"/>
</dbReference>
<proteinExistence type="predicted"/>
<keyword evidence="3" id="KW-1185">Reference proteome</keyword>
<reference evidence="2 3" key="1">
    <citation type="submission" date="2024-06" db="EMBL/GenBank/DDBJ databases">
        <title>A chromosome-level genome assembly of beet webworm, Loxostege sticticalis.</title>
        <authorList>
            <person name="Zhang Y."/>
        </authorList>
    </citation>
    <scope>NUCLEOTIDE SEQUENCE [LARGE SCALE GENOMIC DNA]</scope>
    <source>
        <strain evidence="2">AQ026</strain>
        <tissue evidence="2">Whole body</tissue>
    </source>
</reference>
<evidence type="ECO:0000256" key="1">
    <source>
        <dbReference type="SAM" id="MobiDB-lite"/>
    </source>
</evidence>
<gene>
    <name evidence="2" type="ORF">ABMA27_006794</name>
</gene>
<dbReference type="Gene3D" id="1.10.30.10">
    <property type="entry name" value="High mobility group box domain"/>
    <property type="match status" value="1"/>
</dbReference>
<organism evidence="2 3">
    <name type="scientific">Loxostege sticticalis</name>
    <name type="common">Beet webworm moth</name>
    <dbReference type="NCBI Taxonomy" id="481309"/>
    <lineage>
        <taxon>Eukaryota</taxon>
        <taxon>Metazoa</taxon>
        <taxon>Ecdysozoa</taxon>
        <taxon>Arthropoda</taxon>
        <taxon>Hexapoda</taxon>
        <taxon>Insecta</taxon>
        <taxon>Pterygota</taxon>
        <taxon>Neoptera</taxon>
        <taxon>Endopterygota</taxon>
        <taxon>Lepidoptera</taxon>
        <taxon>Glossata</taxon>
        <taxon>Ditrysia</taxon>
        <taxon>Pyraloidea</taxon>
        <taxon>Crambidae</taxon>
        <taxon>Pyraustinae</taxon>
        <taxon>Loxostege</taxon>
    </lineage>
</organism>
<evidence type="ECO:0000313" key="2">
    <source>
        <dbReference type="EMBL" id="KAL0901573.1"/>
    </source>
</evidence>
<accession>A0ABR3IKH8</accession>
<name>A0ABR3IKH8_LOXSC</name>
<dbReference type="EMBL" id="JBEUOH010000002">
    <property type="protein sequence ID" value="KAL0901573.1"/>
    <property type="molecule type" value="Genomic_DNA"/>
</dbReference>
<sequence length="284" mass="33356">MGLWILKGYLKTQRRCIVIWIWIMDVKTSRISYPKSVISWYLKLFCKRRNSDKNKMLEGIQSWLTLSKSEKQQFFNKYKECRLNHKVKLANYLSKVQPYLKKKVVKRASTNNQIRTEEIKVASQKEIANDLEECNSHLHFDNDHIPNYIDHPMLTDDNPDEAHGLQNDHLDNDVIPNPMLTDDHPDGTHGLQNTSSTRTREKSIPVLAEPAPPSVRTGKELFEMLKATSTDMSNESWATLSNQQKMRYQQAIRLLKNDYIRKYKAYLESLPPKELFNCYNNFFD</sequence>
<dbReference type="SUPFAM" id="SSF47095">
    <property type="entry name" value="HMG-box"/>
    <property type="match status" value="2"/>
</dbReference>
<evidence type="ECO:0000313" key="3">
    <source>
        <dbReference type="Proteomes" id="UP001549920"/>
    </source>
</evidence>
<dbReference type="Proteomes" id="UP001549920">
    <property type="component" value="Unassembled WGS sequence"/>
</dbReference>
<protein>
    <submittedName>
        <fullName evidence="2">Uncharacterized protein</fullName>
    </submittedName>
</protein>
<feature type="region of interest" description="Disordered" evidence="1">
    <location>
        <begin position="179"/>
        <end position="202"/>
    </location>
</feature>
<comment type="caution">
    <text evidence="2">The sequence shown here is derived from an EMBL/GenBank/DDBJ whole genome shotgun (WGS) entry which is preliminary data.</text>
</comment>